<evidence type="ECO:0000313" key="1">
    <source>
        <dbReference type="EMBL" id="MDH2332455.1"/>
    </source>
</evidence>
<comment type="caution">
    <text evidence="1">The sequence shown here is derived from an EMBL/GenBank/DDBJ whole genome shotgun (WGS) entry which is preliminary data.</text>
</comment>
<organism evidence="1 2">
    <name type="scientific">Paenibacillus polymyxa</name>
    <name type="common">Bacillus polymyxa</name>
    <dbReference type="NCBI Taxonomy" id="1406"/>
    <lineage>
        <taxon>Bacteria</taxon>
        <taxon>Bacillati</taxon>
        <taxon>Bacillota</taxon>
        <taxon>Bacilli</taxon>
        <taxon>Bacillales</taxon>
        <taxon>Paenibacillaceae</taxon>
        <taxon>Paenibacillus</taxon>
    </lineage>
</organism>
<gene>
    <name evidence="1" type="ORF">QDS18_16470</name>
</gene>
<name>A0AAP3ZZI8_PAEPO</name>
<accession>A0AAP3ZZI8</accession>
<reference evidence="1" key="1">
    <citation type="submission" date="2023-04" db="EMBL/GenBank/DDBJ databases">
        <title>Uncovering the Secrets of Slow-Growing Bacteria in Tropical Savanna Soil through Cultivation and Genomic Analysis.</title>
        <authorList>
            <person name="Goncalves O.S."/>
            <person name="Santana M.F."/>
        </authorList>
    </citation>
    <scope>NUCLEOTIDE SEQUENCE</scope>
    <source>
        <strain evidence="1">ANTI</strain>
    </source>
</reference>
<proteinExistence type="predicted"/>
<dbReference type="EMBL" id="JARVWT010000006">
    <property type="protein sequence ID" value="MDH2332455.1"/>
    <property type="molecule type" value="Genomic_DNA"/>
</dbReference>
<protein>
    <submittedName>
        <fullName evidence="1">Uncharacterized protein</fullName>
    </submittedName>
</protein>
<dbReference type="Proteomes" id="UP001229409">
    <property type="component" value="Unassembled WGS sequence"/>
</dbReference>
<evidence type="ECO:0000313" key="2">
    <source>
        <dbReference type="Proteomes" id="UP001229409"/>
    </source>
</evidence>
<dbReference type="AlphaFoldDB" id="A0AAP3ZZI8"/>
<dbReference type="RefSeq" id="WP_279834815.1">
    <property type="nucleotide sequence ID" value="NZ_JARVWT010000006.1"/>
</dbReference>
<sequence>MLRKKSHKNNAYNNEYTISKRYPHVYYEGSFAPYEDPADYIRVPTLKGVRIA</sequence>